<proteinExistence type="predicted"/>
<organism evidence="3">
    <name type="scientific">Anopheles braziliensis</name>
    <dbReference type="NCBI Taxonomy" id="58242"/>
    <lineage>
        <taxon>Eukaryota</taxon>
        <taxon>Metazoa</taxon>
        <taxon>Ecdysozoa</taxon>
        <taxon>Arthropoda</taxon>
        <taxon>Hexapoda</taxon>
        <taxon>Insecta</taxon>
        <taxon>Pterygota</taxon>
        <taxon>Neoptera</taxon>
        <taxon>Endopterygota</taxon>
        <taxon>Diptera</taxon>
        <taxon>Nematocera</taxon>
        <taxon>Culicoidea</taxon>
        <taxon>Culicidae</taxon>
        <taxon>Anophelinae</taxon>
        <taxon>Anopheles</taxon>
    </lineage>
</organism>
<dbReference type="AlphaFoldDB" id="A0A2M3ZWL5"/>
<evidence type="ECO:0000256" key="1">
    <source>
        <dbReference type="SAM" id="MobiDB-lite"/>
    </source>
</evidence>
<feature type="compositionally biased region" description="Basic and acidic residues" evidence="1">
    <location>
        <begin position="28"/>
        <end position="40"/>
    </location>
</feature>
<feature type="signal peptide" evidence="2">
    <location>
        <begin position="1"/>
        <end position="24"/>
    </location>
</feature>
<evidence type="ECO:0000256" key="2">
    <source>
        <dbReference type="SAM" id="SignalP"/>
    </source>
</evidence>
<evidence type="ECO:0000313" key="3">
    <source>
        <dbReference type="EMBL" id="MBW32882.1"/>
    </source>
</evidence>
<protein>
    <submittedName>
        <fullName evidence="3">Putative secreted peptide</fullName>
    </submittedName>
</protein>
<sequence>MCLSVPVSLTLVFVLLTFDIQLCANRLDENRSGGSRDRPAGAKTPRRLYPRKPRRMRLTIFKKARSGGPL</sequence>
<keyword evidence="2" id="KW-0732">Signal</keyword>
<feature type="chain" id="PRO_5014856739" evidence="2">
    <location>
        <begin position="25"/>
        <end position="70"/>
    </location>
</feature>
<feature type="region of interest" description="Disordered" evidence="1">
    <location>
        <begin position="28"/>
        <end position="49"/>
    </location>
</feature>
<reference evidence="3" key="1">
    <citation type="submission" date="2018-01" db="EMBL/GenBank/DDBJ databases">
        <title>An insight into the sialome of Amazonian anophelines.</title>
        <authorList>
            <person name="Ribeiro J.M."/>
            <person name="Scarpassa V."/>
            <person name="Calvo E."/>
        </authorList>
    </citation>
    <scope>NUCLEOTIDE SEQUENCE</scope>
    <source>
        <tissue evidence="3">Salivary glands</tissue>
    </source>
</reference>
<dbReference type="EMBL" id="GGFM01012131">
    <property type="protein sequence ID" value="MBW32882.1"/>
    <property type="molecule type" value="Transcribed_RNA"/>
</dbReference>
<accession>A0A2M3ZWL5</accession>
<name>A0A2M3ZWL5_9DIPT</name>